<feature type="region of interest" description="Disordered" evidence="1">
    <location>
        <begin position="1"/>
        <end position="20"/>
    </location>
</feature>
<dbReference type="EMBL" id="RCHT01000023">
    <property type="protein sequence ID" value="RLL09081.1"/>
    <property type="molecule type" value="Genomic_DNA"/>
</dbReference>
<dbReference type="AlphaFoldDB" id="A0A498CYM1"/>
<dbReference type="Proteomes" id="UP000276301">
    <property type="component" value="Unassembled WGS sequence"/>
</dbReference>
<reference evidence="3 4" key="1">
    <citation type="submission" date="2018-10" db="EMBL/GenBank/DDBJ databases">
        <title>Anaerotruncus faecis sp. nov., isolated from human feces.</title>
        <authorList>
            <person name="Wang Y.-J."/>
        </authorList>
    </citation>
    <scope>NUCLEOTIDE SEQUENCE [LARGE SCALE GENOMIC DNA]</scope>
    <source>
        <strain evidence="3 4">22A2-44</strain>
    </source>
</reference>
<evidence type="ECO:0000259" key="2">
    <source>
        <dbReference type="Pfam" id="PF01402"/>
    </source>
</evidence>
<sequence>MSEGKLHISPKRPKGDDGYKTFSIRIKTETVERVEKLAVASGRSRNELIGMLLDYALDNSEITKN</sequence>
<dbReference type="InterPro" id="IPR002145">
    <property type="entry name" value="CopG"/>
</dbReference>
<evidence type="ECO:0000256" key="1">
    <source>
        <dbReference type="SAM" id="MobiDB-lite"/>
    </source>
</evidence>
<protein>
    <submittedName>
        <fullName evidence="3">CopG family transcriptional regulator</fullName>
    </submittedName>
</protein>
<feature type="domain" description="Ribbon-helix-helix protein CopG" evidence="2">
    <location>
        <begin position="20"/>
        <end position="49"/>
    </location>
</feature>
<dbReference type="RefSeq" id="WP_121587271.1">
    <property type="nucleotide sequence ID" value="NZ_RCHT01000023.1"/>
</dbReference>
<dbReference type="SUPFAM" id="SSF47598">
    <property type="entry name" value="Ribbon-helix-helix"/>
    <property type="match status" value="1"/>
</dbReference>
<proteinExistence type="predicted"/>
<comment type="caution">
    <text evidence="3">The sequence shown here is derived from an EMBL/GenBank/DDBJ whole genome shotgun (WGS) entry which is preliminary data.</text>
</comment>
<dbReference type="Pfam" id="PF01402">
    <property type="entry name" value="RHH_1"/>
    <property type="match status" value="1"/>
</dbReference>
<gene>
    <name evidence="3" type="ORF">D4A47_10720</name>
</gene>
<accession>A0A498CYM1</accession>
<evidence type="ECO:0000313" key="3">
    <source>
        <dbReference type="EMBL" id="RLL09081.1"/>
    </source>
</evidence>
<evidence type="ECO:0000313" key="4">
    <source>
        <dbReference type="Proteomes" id="UP000276301"/>
    </source>
</evidence>
<keyword evidence="4" id="KW-1185">Reference proteome</keyword>
<dbReference type="InterPro" id="IPR010985">
    <property type="entry name" value="Ribbon_hlx_hlx"/>
</dbReference>
<organism evidence="3 4">
    <name type="scientific">Anaerotruncus massiliensis</name>
    <name type="common">ex Liu et al. 2021</name>
    <dbReference type="NCBI Taxonomy" id="2321404"/>
    <lineage>
        <taxon>Bacteria</taxon>
        <taxon>Bacillati</taxon>
        <taxon>Bacillota</taxon>
        <taxon>Clostridia</taxon>
        <taxon>Eubacteriales</taxon>
        <taxon>Oscillospiraceae</taxon>
        <taxon>Anaerotruncus</taxon>
    </lineage>
</organism>
<name>A0A498CYM1_9FIRM</name>
<dbReference type="GO" id="GO:0006355">
    <property type="term" value="P:regulation of DNA-templated transcription"/>
    <property type="evidence" value="ECO:0007669"/>
    <property type="project" value="InterPro"/>
</dbReference>